<dbReference type="PANTHER" id="PTHR30603:SF47">
    <property type="entry name" value="RNA POLYMERASE SIGMA FACTOR SIGD, CHLOROPLASTIC"/>
    <property type="match status" value="1"/>
</dbReference>
<dbReference type="InterPro" id="IPR036388">
    <property type="entry name" value="WH-like_DNA-bd_sf"/>
</dbReference>
<dbReference type="InterPro" id="IPR013325">
    <property type="entry name" value="RNA_pol_sigma_r2"/>
</dbReference>
<evidence type="ECO:0000256" key="3">
    <source>
        <dbReference type="ARBA" id="ARBA00023125"/>
    </source>
</evidence>
<dbReference type="Pfam" id="PF04545">
    <property type="entry name" value="Sigma70_r4"/>
    <property type="match status" value="1"/>
</dbReference>
<feature type="domain" description="RNA polymerase sigma-70 region 4" evidence="7">
    <location>
        <begin position="178"/>
        <end position="226"/>
    </location>
</feature>
<dbReference type="Gene3D" id="1.10.10.10">
    <property type="entry name" value="Winged helix-like DNA-binding domain superfamily/Winged helix DNA-binding domain"/>
    <property type="match status" value="1"/>
</dbReference>
<dbReference type="InterPro" id="IPR013324">
    <property type="entry name" value="RNA_pol_sigma_r3/r4-like"/>
</dbReference>
<evidence type="ECO:0000256" key="1">
    <source>
        <dbReference type="ARBA" id="ARBA00023015"/>
    </source>
</evidence>
<reference evidence="8 9" key="1">
    <citation type="submission" date="2024-09" db="EMBL/GenBank/DDBJ databases">
        <authorList>
            <person name="Sun Q."/>
            <person name="Mori K."/>
        </authorList>
    </citation>
    <scope>NUCLEOTIDE SEQUENCE [LARGE SCALE GENOMIC DNA]</scope>
    <source>
        <strain evidence="8 9">ATCC 51272</strain>
    </source>
</reference>
<dbReference type="InterPro" id="IPR014284">
    <property type="entry name" value="RNA_pol_sigma-70_dom"/>
</dbReference>
<feature type="domain" description="RNA polymerase sigma-70 region 2" evidence="6">
    <location>
        <begin position="44"/>
        <end position="111"/>
    </location>
</feature>
<feature type="domain" description="RNA polymerase sigma-70 region 1.2" evidence="5">
    <location>
        <begin position="7"/>
        <end position="38"/>
    </location>
</feature>
<dbReference type="InterPro" id="IPR007630">
    <property type="entry name" value="RNA_pol_sigma70_r4"/>
</dbReference>
<dbReference type="Gene3D" id="1.20.120.1810">
    <property type="match status" value="1"/>
</dbReference>
<dbReference type="PIRSF" id="PIRSF000770">
    <property type="entry name" value="RNA_pol_sigma-SigE/K"/>
    <property type="match status" value="1"/>
</dbReference>
<evidence type="ECO:0000313" key="8">
    <source>
        <dbReference type="EMBL" id="MFB9897049.1"/>
    </source>
</evidence>
<dbReference type="InterPro" id="IPR009042">
    <property type="entry name" value="RNA_pol_sigma70_r1_2"/>
</dbReference>
<proteinExistence type="predicted"/>
<keyword evidence="2" id="KW-0731">Sigma factor</keyword>
<protein>
    <submittedName>
        <fullName evidence="8">RNA polymerase sigma factor RpoD/SigA</fullName>
    </submittedName>
</protein>
<evidence type="ECO:0000259" key="7">
    <source>
        <dbReference type="Pfam" id="PF04545"/>
    </source>
</evidence>
<accession>A0ABV5ZLM4</accession>
<evidence type="ECO:0000313" key="9">
    <source>
        <dbReference type="Proteomes" id="UP001589688"/>
    </source>
</evidence>
<keyword evidence="3" id="KW-0238">DNA-binding</keyword>
<evidence type="ECO:0000259" key="5">
    <source>
        <dbReference type="Pfam" id="PF00140"/>
    </source>
</evidence>
<organism evidence="8 9">
    <name type="scientific">Hallella seregens ATCC 51272</name>
    <dbReference type="NCBI Taxonomy" id="1336250"/>
    <lineage>
        <taxon>Bacteria</taxon>
        <taxon>Pseudomonadati</taxon>
        <taxon>Bacteroidota</taxon>
        <taxon>Bacteroidia</taxon>
        <taxon>Bacteroidales</taxon>
        <taxon>Prevotellaceae</taxon>
        <taxon>Hallella</taxon>
    </lineage>
</organism>
<keyword evidence="4" id="KW-0804">Transcription</keyword>
<sequence length="241" mass="27388">MDKDKNALHAYLDEIGQQRLLTDEEERQLADRIQAGDQRATDRLVSANLTFVVAMARQYQDRGLPAEDLISEGNIGMLRAAARFDGRQGKRFVAFAAPYIRQAMEQAVEQQGGLYRVPRNVADTRLEKKRSHPLSIDAPVGGSQELSLGRIIADADAPDPDRQLEQGTLLAELQQLVARLEPRERQVVERFYGLGTPHLTMAEIGREMGLKRERVRQIRDKAVRRVCRLTRSTELRDYLKQ</sequence>
<dbReference type="InterPro" id="IPR007627">
    <property type="entry name" value="RNA_pol_sigma70_r2"/>
</dbReference>
<dbReference type="PRINTS" id="PR00046">
    <property type="entry name" value="SIGMA70FCT"/>
</dbReference>
<dbReference type="Pfam" id="PF00140">
    <property type="entry name" value="Sigma70_r1_2"/>
    <property type="match status" value="1"/>
</dbReference>
<dbReference type="InterPro" id="IPR000943">
    <property type="entry name" value="RNA_pol_sigma70"/>
</dbReference>
<comment type="caution">
    <text evidence="8">The sequence shown here is derived from an EMBL/GenBank/DDBJ whole genome shotgun (WGS) entry which is preliminary data.</text>
</comment>
<dbReference type="RefSeq" id="WP_027953165.1">
    <property type="nucleotide sequence ID" value="NZ_JBHLZF010000001.1"/>
</dbReference>
<dbReference type="PANTHER" id="PTHR30603">
    <property type="entry name" value="RNA POLYMERASE SIGMA FACTOR RPO"/>
    <property type="match status" value="1"/>
</dbReference>
<dbReference type="Proteomes" id="UP001589688">
    <property type="component" value="Unassembled WGS sequence"/>
</dbReference>
<keyword evidence="1" id="KW-0805">Transcription regulation</keyword>
<dbReference type="SUPFAM" id="SSF88946">
    <property type="entry name" value="Sigma2 domain of RNA polymerase sigma factors"/>
    <property type="match status" value="1"/>
</dbReference>
<name>A0ABV5ZLM4_9BACT</name>
<keyword evidence="9" id="KW-1185">Reference proteome</keyword>
<dbReference type="Pfam" id="PF04542">
    <property type="entry name" value="Sigma70_r2"/>
    <property type="match status" value="1"/>
</dbReference>
<dbReference type="InterPro" id="IPR050239">
    <property type="entry name" value="Sigma-70_RNA_pol_init_factors"/>
</dbReference>
<evidence type="ECO:0000259" key="6">
    <source>
        <dbReference type="Pfam" id="PF04542"/>
    </source>
</evidence>
<dbReference type="SUPFAM" id="SSF88659">
    <property type="entry name" value="Sigma3 and sigma4 domains of RNA polymerase sigma factors"/>
    <property type="match status" value="1"/>
</dbReference>
<dbReference type="NCBIfam" id="TIGR02937">
    <property type="entry name" value="sigma70-ECF"/>
    <property type="match status" value="1"/>
</dbReference>
<dbReference type="EMBL" id="JBHLZF010000001">
    <property type="protein sequence ID" value="MFB9897049.1"/>
    <property type="molecule type" value="Genomic_DNA"/>
</dbReference>
<evidence type="ECO:0000256" key="2">
    <source>
        <dbReference type="ARBA" id="ARBA00023082"/>
    </source>
</evidence>
<evidence type="ECO:0000256" key="4">
    <source>
        <dbReference type="ARBA" id="ARBA00023163"/>
    </source>
</evidence>
<gene>
    <name evidence="8" type="ORF">ACFFK8_04270</name>
</gene>